<gene>
    <name evidence="1" type="ORF">FA13DRAFT_1797489</name>
</gene>
<proteinExistence type="predicted"/>
<evidence type="ECO:0000313" key="1">
    <source>
        <dbReference type="EMBL" id="TEB24114.1"/>
    </source>
</evidence>
<dbReference type="AlphaFoldDB" id="A0A4Y7SR56"/>
<dbReference type="EMBL" id="QPFP01000070">
    <property type="protein sequence ID" value="TEB24114.1"/>
    <property type="molecule type" value="Genomic_DNA"/>
</dbReference>
<sequence>MPNPRQNVEDPRISERRLSLQTLLVQSQRQVVYCLQTQETDLCRRFRSLTDAGQALIIDQCVTDVYTKFYHLVAQLQSPLPSDTELCNELYAALAVNIDHPEAVVL</sequence>
<reference evidence="1 2" key="1">
    <citation type="journal article" date="2019" name="Nat. Ecol. Evol.">
        <title>Megaphylogeny resolves global patterns of mushroom evolution.</title>
        <authorList>
            <person name="Varga T."/>
            <person name="Krizsan K."/>
            <person name="Foldi C."/>
            <person name="Dima B."/>
            <person name="Sanchez-Garcia M."/>
            <person name="Sanchez-Ramirez S."/>
            <person name="Szollosi G.J."/>
            <person name="Szarkandi J.G."/>
            <person name="Papp V."/>
            <person name="Albert L."/>
            <person name="Andreopoulos W."/>
            <person name="Angelini C."/>
            <person name="Antonin V."/>
            <person name="Barry K.W."/>
            <person name="Bougher N.L."/>
            <person name="Buchanan P."/>
            <person name="Buyck B."/>
            <person name="Bense V."/>
            <person name="Catcheside P."/>
            <person name="Chovatia M."/>
            <person name="Cooper J."/>
            <person name="Damon W."/>
            <person name="Desjardin D."/>
            <person name="Finy P."/>
            <person name="Geml J."/>
            <person name="Haridas S."/>
            <person name="Hughes K."/>
            <person name="Justo A."/>
            <person name="Karasinski D."/>
            <person name="Kautmanova I."/>
            <person name="Kiss B."/>
            <person name="Kocsube S."/>
            <person name="Kotiranta H."/>
            <person name="LaButti K.M."/>
            <person name="Lechner B.E."/>
            <person name="Liimatainen K."/>
            <person name="Lipzen A."/>
            <person name="Lukacs Z."/>
            <person name="Mihaltcheva S."/>
            <person name="Morgado L.N."/>
            <person name="Niskanen T."/>
            <person name="Noordeloos M.E."/>
            <person name="Ohm R.A."/>
            <person name="Ortiz-Santana B."/>
            <person name="Ovrebo C."/>
            <person name="Racz N."/>
            <person name="Riley R."/>
            <person name="Savchenko A."/>
            <person name="Shiryaev A."/>
            <person name="Soop K."/>
            <person name="Spirin V."/>
            <person name="Szebenyi C."/>
            <person name="Tomsovsky M."/>
            <person name="Tulloss R.E."/>
            <person name="Uehling J."/>
            <person name="Grigoriev I.V."/>
            <person name="Vagvolgyi C."/>
            <person name="Papp T."/>
            <person name="Martin F.M."/>
            <person name="Miettinen O."/>
            <person name="Hibbett D.S."/>
            <person name="Nagy L.G."/>
        </authorList>
    </citation>
    <scope>NUCLEOTIDE SEQUENCE [LARGE SCALE GENOMIC DNA]</scope>
    <source>
        <strain evidence="1 2">FP101781</strain>
    </source>
</reference>
<comment type="caution">
    <text evidence="1">The sequence shown here is derived from an EMBL/GenBank/DDBJ whole genome shotgun (WGS) entry which is preliminary data.</text>
</comment>
<keyword evidence="2" id="KW-1185">Reference proteome</keyword>
<evidence type="ECO:0000313" key="2">
    <source>
        <dbReference type="Proteomes" id="UP000298030"/>
    </source>
</evidence>
<protein>
    <submittedName>
        <fullName evidence="1">Uncharacterized protein</fullName>
    </submittedName>
</protein>
<accession>A0A4Y7SR56</accession>
<name>A0A4Y7SR56_COPMI</name>
<organism evidence="1 2">
    <name type="scientific">Coprinellus micaceus</name>
    <name type="common">Glistening ink-cap mushroom</name>
    <name type="synonym">Coprinus micaceus</name>
    <dbReference type="NCBI Taxonomy" id="71717"/>
    <lineage>
        <taxon>Eukaryota</taxon>
        <taxon>Fungi</taxon>
        <taxon>Dikarya</taxon>
        <taxon>Basidiomycota</taxon>
        <taxon>Agaricomycotina</taxon>
        <taxon>Agaricomycetes</taxon>
        <taxon>Agaricomycetidae</taxon>
        <taxon>Agaricales</taxon>
        <taxon>Agaricineae</taxon>
        <taxon>Psathyrellaceae</taxon>
        <taxon>Coprinellus</taxon>
    </lineage>
</organism>
<dbReference type="Proteomes" id="UP000298030">
    <property type="component" value="Unassembled WGS sequence"/>
</dbReference>